<dbReference type="PIRSF" id="PIRSF001439">
    <property type="entry name" value="CryM"/>
    <property type="match status" value="1"/>
</dbReference>
<evidence type="ECO:0000313" key="2">
    <source>
        <dbReference type="Proteomes" id="UP000028782"/>
    </source>
</evidence>
<dbReference type="PANTHER" id="PTHR13812:SF19">
    <property type="entry name" value="KETIMINE REDUCTASE MU-CRYSTALLIN"/>
    <property type="match status" value="1"/>
</dbReference>
<dbReference type="PANTHER" id="PTHR13812">
    <property type="entry name" value="KETIMINE REDUCTASE MU-CRYSTALLIN"/>
    <property type="match status" value="1"/>
</dbReference>
<sequence>MNKTVAIVRAASPCSRRLCSDLLSANTGPGLQFCKLEALSAALIQLPMNALTQPSTASLDANATAALLPWTALADEIEALLLQLQNSGGVTVPPRIVMPTAADNCLFCMPATDGQVAMTKLISFTPGNAQAGRPTIQGDIVVFDAATGERQLILDGPTVTARRTAAVSLLAARRLAPRPEGALLIVGAGVQGSAHLQAFAQGLGTQEVWIHSRSAHSAQRLADQARDLGLQARIADDLEEAARHCPLIVTCTPAQAVVLHEAARPDAFVCAVGAFTPKMVELAPALCQRFLREGQIVVDTEDALHEAGDLLQARIDVSTLPTLATVVQHNWSRPTTPVLFKSCGWGGWDLAATRLARRQHQLSLLV</sequence>
<dbReference type="InterPro" id="IPR023401">
    <property type="entry name" value="ODC_N"/>
</dbReference>
<dbReference type="SUPFAM" id="SSF51735">
    <property type="entry name" value="NAD(P)-binding Rossmann-fold domains"/>
    <property type="match status" value="1"/>
</dbReference>
<protein>
    <submittedName>
        <fullName evidence="1">Ornithine cyclodeaminase</fullName>
    </submittedName>
</protein>
<gene>
    <name evidence="1" type="ORF">O987_21445</name>
</gene>
<dbReference type="EMBL" id="CP006704">
    <property type="protein sequence ID" value="AIJ48378.1"/>
    <property type="molecule type" value="Genomic_DNA"/>
</dbReference>
<dbReference type="InterPro" id="IPR003462">
    <property type="entry name" value="ODC_Mu_crystall"/>
</dbReference>
<dbReference type="HOGENOM" id="CLU_042088_1_2_4"/>
<dbReference type="GO" id="GO:0005737">
    <property type="term" value="C:cytoplasm"/>
    <property type="evidence" value="ECO:0007669"/>
    <property type="project" value="TreeGrafter"/>
</dbReference>
<dbReference type="KEGG" id="ctes:O987_21445"/>
<dbReference type="InterPro" id="IPR036291">
    <property type="entry name" value="NAD(P)-bd_dom_sf"/>
</dbReference>
<proteinExistence type="predicted"/>
<dbReference type="AlphaFoldDB" id="A0A076PRP3"/>
<dbReference type="Pfam" id="PF02423">
    <property type="entry name" value="OCD_Mu_crystall"/>
    <property type="match status" value="1"/>
</dbReference>
<name>A0A076PRP3_COMTE</name>
<dbReference type="Proteomes" id="UP000028782">
    <property type="component" value="Chromosome"/>
</dbReference>
<dbReference type="Gene3D" id="3.40.50.720">
    <property type="entry name" value="NAD(P)-binding Rossmann-like Domain"/>
    <property type="match status" value="1"/>
</dbReference>
<evidence type="ECO:0000313" key="1">
    <source>
        <dbReference type="EMBL" id="AIJ48378.1"/>
    </source>
</evidence>
<dbReference type="NCBIfam" id="NF005603">
    <property type="entry name" value="PRK07340.1"/>
    <property type="match status" value="1"/>
</dbReference>
<organism evidence="1 2">
    <name type="scientific">Comamonas testosteroni TK102</name>
    <dbReference type="NCBI Taxonomy" id="1392005"/>
    <lineage>
        <taxon>Bacteria</taxon>
        <taxon>Pseudomonadati</taxon>
        <taxon>Pseudomonadota</taxon>
        <taxon>Betaproteobacteria</taxon>
        <taxon>Burkholderiales</taxon>
        <taxon>Comamonadaceae</taxon>
        <taxon>Comamonas</taxon>
    </lineage>
</organism>
<dbReference type="Gene3D" id="3.30.1780.10">
    <property type="entry name" value="ornithine cyclodeaminase, domain 1"/>
    <property type="match status" value="1"/>
</dbReference>
<reference evidence="1 2" key="1">
    <citation type="journal article" date="2014" name="Genome Announc.">
        <title>Complete Genome Sequence of Polychlorinated Biphenyl Degrader Comamonas testosteroni TK102 (NBRC 109938).</title>
        <authorList>
            <person name="Fukuda K."/>
            <person name="Hosoyama A."/>
            <person name="Tsuchikane K."/>
            <person name="Ohji S."/>
            <person name="Yamazoe A."/>
            <person name="Fujita N."/>
            <person name="Shintani M."/>
            <person name="Kimbara K."/>
        </authorList>
    </citation>
    <scope>NUCLEOTIDE SEQUENCE [LARGE SCALE GENOMIC DNA]</scope>
    <source>
        <strain evidence="1">TK102</strain>
    </source>
</reference>
<accession>A0A076PRP3</accession>